<evidence type="ECO:0000313" key="7">
    <source>
        <dbReference type="Proteomes" id="UP000234145"/>
    </source>
</evidence>
<dbReference type="Gene3D" id="3.30.300.160">
    <property type="entry name" value="Type II secretion system, protein E, N-terminal domain"/>
    <property type="match status" value="1"/>
</dbReference>
<evidence type="ECO:0000313" key="6">
    <source>
        <dbReference type="EMBL" id="PIZ16569.1"/>
    </source>
</evidence>
<evidence type="ECO:0000256" key="3">
    <source>
        <dbReference type="ARBA" id="ARBA00022840"/>
    </source>
</evidence>
<feature type="domain" description="Type II secretion system protein GspE N-terminal" evidence="5">
    <location>
        <begin position="59"/>
        <end position="143"/>
    </location>
</feature>
<dbReference type="FunFam" id="3.30.450.90:FF:000001">
    <property type="entry name" value="Type II secretion system ATPase GspE"/>
    <property type="match status" value="1"/>
</dbReference>
<keyword evidence="3" id="KW-0067">ATP-binding</keyword>
<keyword evidence="2" id="KW-0547">Nucleotide-binding</keyword>
<dbReference type="Gene3D" id="3.40.50.300">
    <property type="entry name" value="P-loop containing nucleotide triphosphate hydrolases"/>
    <property type="match status" value="1"/>
</dbReference>
<dbReference type="SUPFAM" id="SSF52540">
    <property type="entry name" value="P-loop containing nucleoside triphosphate hydrolases"/>
    <property type="match status" value="1"/>
</dbReference>
<dbReference type="InterPro" id="IPR027417">
    <property type="entry name" value="P-loop_NTPase"/>
</dbReference>
<dbReference type="AlphaFoldDB" id="A0A2H9PBZ2"/>
<dbReference type="Pfam" id="PF05157">
    <property type="entry name" value="MshEN"/>
    <property type="match status" value="1"/>
</dbReference>
<dbReference type="Gene3D" id="3.30.450.90">
    <property type="match status" value="1"/>
</dbReference>
<protein>
    <submittedName>
        <fullName evidence="6">Type II secretion system protein GspE</fullName>
    </submittedName>
</protein>
<name>A0A2H9PBZ2_9BACT</name>
<dbReference type="InterPro" id="IPR007831">
    <property type="entry name" value="T2SS_GspE_N"/>
</dbReference>
<feature type="domain" description="Bacterial type II secretion system protein E" evidence="4">
    <location>
        <begin position="181"/>
        <end position="390"/>
    </location>
</feature>
<dbReference type="GO" id="GO:0005524">
    <property type="term" value="F:ATP binding"/>
    <property type="evidence" value="ECO:0007669"/>
    <property type="project" value="UniProtKB-KW"/>
</dbReference>
<dbReference type="Proteomes" id="UP000234145">
    <property type="component" value="Unassembled WGS sequence"/>
</dbReference>
<organism evidence="6 7">
    <name type="scientific">Candidatus Desantisbacteria bacterium CG_4_10_14_0_8_um_filter_39_17</name>
    <dbReference type="NCBI Taxonomy" id="1974542"/>
    <lineage>
        <taxon>Bacteria</taxon>
        <taxon>Candidatus Desantisiibacteriota</taxon>
    </lineage>
</organism>
<evidence type="ECO:0000256" key="2">
    <source>
        <dbReference type="ARBA" id="ARBA00022741"/>
    </source>
</evidence>
<proteinExistence type="inferred from homology"/>
<dbReference type="PANTHER" id="PTHR30258">
    <property type="entry name" value="TYPE II SECRETION SYSTEM PROTEIN GSPE-RELATED"/>
    <property type="match status" value="1"/>
</dbReference>
<dbReference type="FunFam" id="3.30.300.160:FF:000002">
    <property type="entry name" value="Type II secretion system protein E"/>
    <property type="match status" value="1"/>
</dbReference>
<evidence type="ECO:0000259" key="5">
    <source>
        <dbReference type="Pfam" id="PF05157"/>
    </source>
</evidence>
<dbReference type="EMBL" id="PFMS01000042">
    <property type="protein sequence ID" value="PIZ16569.1"/>
    <property type="molecule type" value="Genomic_DNA"/>
</dbReference>
<gene>
    <name evidence="6" type="ORF">COY51_02325</name>
</gene>
<dbReference type="GO" id="GO:0005886">
    <property type="term" value="C:plasma membrane"/>
    <property type="evidence" value="ECO:0007669"/>
    <property type="project" value="TreeGrafter"/>
</dbReference>
<dbReference type="InterPro" id="IPR001482">
    <property type="entry name" value="T2SS/T4SS_dom"/>
</dbReference>
<feature type="non-terminal residue" evidence="6">
    <location>
        <position position="391"/>
    </location>
</feature>
<dbReference type="GO" id="GO:0016887">
    <property type="term" value="F:ATP hydrolysis activity"/>
    <property type="evidence" value="ECO:0007669"/>
    <property type="project" value="TreeGrafter"/>
</dbReference>
<dbReference type="Pfam" id="PF00437">
    <property type="entry name" value="T2SSE"/>
    <property type="match status" value="1"/>
</dbReference>
<dbReference type="SUPFAM" id="SSF160246">
    <property type="entry name" value="EspE N-terminal domain-like"/>
    <property type="match status" value="1"/>
</dbReference>
<sequence>MPVKKKFGEFLTESKVITDGQLKSGLQNQKKEGGTLGQALIRLGFVSEEDMNKYLSDYYGVSYVDIKQYEIDPQVLALIPEQIVRKYKVIPLDKMNNNLTIVTADLTNVFIFDELRVITGCDITSLLTSESEINSAIERYYGKKVGFEEMIKEISKEGEDIEIHKEEEKGVDASQLQVAVEGAPVVKLVNFIIMQAIDDRASDIHLEPYEKDFRLRYRIDGVLYEINPPPPKALQNPIIARIKVLSNLDIAETRLPQDGRIRVKTKTKIVDLRVSTFPTIFGEKVVMRLLDKSNLALDLKQLGFEKQELDKFDNVISQPYGMILITGPTGSGKSTTLYSVLTKLNTTRDNIVTVEDPVEYQVRGINQVQAHAEIGLTFAMGLRAILRQDPN</sequence>
<reference evidence="7" key="1">
    <citation type="submission" date="2017-09" db="EMBL/GenBank/DDBJ databases">
        <title>Depth-based differentiation of microbial function through sediment-hosted aquifers and enrichment of novel symbionts in the deep terrestrial subsurface.</title>
        <authorList>
            <person name="Probst A.J."/>
            <person name="Ladd B."/>
            <person name="Jarett J.K."/>
            <person name="Geller-Mcgrath D.E."/>
            <person name="Sieber C.M.K."/>
            <person name="Emerson J.B."/>
            <person name="Anantharaman K."/>
            <person name="Thomas B.C."/>
            <person name="Malmstrom R."/>
            <person name="Stieglmeier M."/>
            <person name="Klingl A."/>
            <person name="Woyke T."/>
            <person name="Ryan C.M."/>
            <person name="Banfield J.F."/>
        </authorList>
    </citation>
    <scope>NUCLEOTIDE SEQUENCE [LARGE SCALE GENOMIC DNA]</scope>
</reference>
<accession>A0A2H9PBZ2</accession>
<dbReference type="PANTHER" id="PTHR30258:SF1">
    <property type="entry name" value="PROTEIN TRANSPORT PROTEIN HOFB HOMOLOG"/>
    <property type="match status" value="1"/>
</dbReference>
<evidence type="ECO:0000256" key="1">
    <source>
        <dbReference type="ARBA" id="ARBA00006611"/>
    </source>
</evidence>
<comment type="similarity">
    <text evidence="1">Belongs to the GSP E family.</text>
</comment>
<comment type="caution">
    <text evidence="6">The sequence shown here is derived from an EMBL/GenBank/DDBJ whole genome shotgun (WGS) entry which is preliminary data.</text>
</comment>
<evidence type="ECO:0000259" key="4">
    <source>
        <dbReference type="Pfam" id="PF00437"/>
    </source>
</evidence>
<dbReference type="InterPro" id="IPR037257">
    <property type="entry name" value="T2SS_E_N_sf"/>
</dbReference>